<name>A0A8S4SLT6_9NEOP</name>
<dbReference type="AlphaFoldDB" id="A0A8S4SLT6"/>
<reference evidence="1" key="1">
    <citation type="submission" date="2022-03" db="EMBL/GenBank/DDBJ databases">
        <authorList>
            <person name="Lindestad O."/>
        </authorList>
    </citation>
    <scope>NUCLEOTIDE SEQUENCE</scope>
</reference>
<gene>
    <name evidence="1" type="primary">jg15851</name>
    <name evidence="1" type="ORF">PAEG_LOCUS26756</name>
</gene>
<dbReference type="OrthoDB" id="5419617at2759"/>
<comment type="caution">
    <text evidence="1">The sequence shown here is derived from an EMBL/GenBank/DDBJ whole genome shotgun (WGS) entry which is preliminary data.</text>
</comment>
<evidence type="ECO:0000313" key="2">
    <source>
        <dbReference type="Proteomes" id="UP000838756"/>
    </source>
</evidence>
<sequence length="93" mass="10651">MDASIQFYGPKPCLHIPYNITKRVIGGFTERESNTRWNKSTQYRQSKLFLKSYDKKNTRQLMSQRRTNIALVAGITTGLFLLDTGNTPNSKPP</sequence>
<organism evidence="1 2">
    <name type="scientific">Pararge aegeria aegeria</name>
    <dbReference type="NCBI Taxonomy" id="348720"/>
    <lineage>
        <taxon>Eukaryota</taxon>
        <taxon>Metazoa</taxon>
        <taxon>Ecdysozoa</taxon>
        <taxon>Arthropoda</taxon>
        <taxon>Hexapoda</taxon>
        <taxon>Insecta</taxon>
        <taxon>Pterygota</taxon>
        <taxon>Neoptera</taxon>
        <taxon>Endopterygota</taxon>
        <taxon>Lepidoptera</taxon>
        <taxon>Glossata</taxon>
        <taxon>Ditrysia</taxon>
        <taxon>Papilionoidea</taxon>
        <taxon>Nymphalidae</taxon>
        <taxon>Satyrinae</taxon>
        <taxon>Satyrini</taxon>
        <taxon>Parargina</taxon>
        <taxon>Pararge</taxon>
    </lineage>
</organism>
<accession>A0A8S4SLT6</accession>
<dbReference type="Proteomes" id="UP000838756">
    <property type="component" value="Unassembled WGS sequence"/>
</dbReference>
<dbReference type="EMBL" id="CAKXAJ010026434">
    <property type="protein sequence ID" value="CAH2268397.1"/>
    <property type="molecule type" value="Genomic_DNA"/>
</dbReference>
<proteinExistence type="predicted"/>
<protein>
    <submittedName>
        <fullName evidence="1">Jg15851 protein</fullName>
    </submittedName>
</protein>
<keyword evidence="2" id="KW-1185">Reference proteome</keyword>
<evidence type="ECO:0000313" key="1">
    <source>
        <dbReference type="EMBL" id="CAH2268397.1"/>
    </source>
</evidence>